<accession>A0ABQ8U2U0</accession>
<gene>
    <name evidence="1" type="ORF">ANN_03328</name>
</gene>
<dbReference type="PANTHER" id="PTHR46060:SF1">
    <property type="entry name" value="MARINER MOS1 TRANSPOSASE-LIKE PROTEIN"/>
    <property type="match status" value="1"/>
</dbReference>
<keyword evidence="2" id="KW-1185">Reference proteome</keyword>
<proteinExistence type="predicted"/>
<dbReference type="InterPro" id="IPR052709">
    <property type="entry name" value="Transposase-MT_Hybrid"/>
</dbReference>
<sequence>MSAAVIHHQLDFYGKSVMSHQSVAKWCTKFRTRKVTTVDYVQSGRPTTAGTAENETHIEHVILKNRRITITELTHDLDLSHGTVSRSIEQLGFHKVCPQWIPRNLSKDHKAQRTACAL</sequence>
<reference evidence="1 2" key="1">
    <citation type="journal article" date="2022" name="Allergy">
        <title>Genome assembly and annotation of Periplaneta americana reveal a comprehensive cockroach allergen profile.</title>
        <authorList>
            <person name="Wang L."/>
            <person name="Xiong Q."/>
            <person name="Saelim N."/>
            <person name="Wang L."/>
            <person name="Nong W."/>
            <person name="Wan A.T."/>
            <person name="Shi M."/>
            <person name="Liu X."/>
            <person name="Cao Q."/>
            <person name="Hui J.H.L."/>
            <person name="Sookrung N."/>
            <person name="Leung T.F."/>
            <person name="Tungtrongchitr A."/>
            <person name="Tsui S.K.W."/>
        </authorList>
    </citation>
    <scope>NUCLEOTIDE SEQUENCE [LARGE SCALE GENOMIC DNA]</scope>
    <source>
        <strain evidence="1">PWHHKU_190912</strain>
    </source>
</reference>
<evidence type="ECO:0000313" key="1">
    <source>
        <dbReference type="EMBL" id="KAJ4451850.1"/>
    </source>
</evidence>
<protein>
    <recommendedName>
        <fullName evidence="3">Transposase Tc1-like domain-containing protein</fullName>
    </recommendedName>
</protein>
<organism evidence="1 2">
    <name type="scientific">Periplaneta americana</name>
    <name type="common">American cockroach</name>
    <name type="synonym">Blatta americana</name>
    <dbReference type="NCBI Taxonomy" id="6978"/>
    <lineage>
        <taxon>Eukaryota</taxon>
        <taxon>Metazoa</taxon>
        <taxon>Ecdysozoa</taxon>
        <taxon>Arthropoda</taxon>
        <taxon>Hexapoda</taxon>
        <taxon>Insecta</taxon>
        <taxon>Pterygota</taxon>
        <taxon>Neoptera</taxon>
        <taxon>Polyneoptera</taxon>
        <taxon>Dictyoptera</taxon>
        <taxon>Blattodea</taxon>
        <taxon>Blattoidea</taxon>
        <taxon>Blattidae</taxon>
        <taxon>Blattinae</taxon>
        <taxon>Periplaneta</taxon>
    </lineage>
</organism>
<evidence type="ECO:0008006" key="3">
    <source>
        <dbReference type="Google" id="ProtNLM"/>
    </source>
</evidence>
<name>A0ABQ8U2U0_PERAM</name>
<dbReference type="EMBL" id="JAJSOF020000001">
    <property type="protein sequence ID" value="KAJ4451850.1"/>
    <property type="molecule type" value="Genomic_DNA"/>
</dbReference>
<dbReference type="PANTHER" id="PTHR46060">
    <property type="entry name" value="MARINER MOS1 TRANSPOSASE-LIKE PROTEIN"/>
    <property type="match status" value="1"/>
</dbReference>
<comment type="caution">
    <text evidence="1">The sequence shown here is derived from an EMBL/GenBank/DDBJ whole genome shotgun (WGS) entry which is preliminary data.</text>
</comment>
<dbReference type="Proteomes" id="UP001148838">
    <property type="component" value="Unassembled WGS sequence"/>
</dbReference>
<evidence type="ECO:0000313" key="2">
    <source>
        <dbReference type="Proteomes" id="UP001148838"/>
    </source>
</evidence>